<dbReference type="CDD" id="cd16387">
    <property type="entry name" value="ParB_N_Srx"/>
    <property type="match status" value="1"/>
</dbReference>
<reference evidence="1" key="1">
    <citation type="submission" date="2023-01" db="EMBL/GenBank/DDBJ databases">
        <title>The growth and conidiation of Purpureocillium lavendulum are regulated by nitrogen source and histone H3K14 acetylation.</title>
        <authorList>
            <person name="Tang P."/>
            <person name="Han J."/>
            <person name="Zhang C."/>
            <person name="Tang P."/>
            <person name="Qi F."/>
            <person name="Zhang K."/>
            <person name="Liang L."/>
        </authorList>
    </citation>
    <scope>NUCLEOTIDE SEQUENCE</scope>
    <source>
        <strain evidence="1">YMF1.00683</strain>
    </source>
</reference>
<name>A0AB34FCQ4_9HYPO</name>
<comment type="caution">
    <text evidence="1">The sequence shown here is derived from an EMBL/GenBank/DDBJ whole genome shotgun (WGS) entry which is preliminary data.</text>
</comment>
<gene>
    <name evidence="1" type="ORF">O9K51_10764</name>
</gene>
<protein>
    <submittedName>
        <fullName evidence="1">Uncharacterized protein</fullName>
    </submittedName>
</protein>
<evidence type="ECO:0000313" key="1">
    <source>
        <dbReference type="EMBL" id="KAJ6436647.1"/>
    </source>
</evidence>
<dbReference type="Proteomes" id="UP001163105">
    <property type="component" value="Unassembled WGS sequence"/>
</dbReference>
<dbReference type="EMBL" id="JAQHRD010000018">
    <property type="protein sequence ID" value="KAJ6436647.1"/>
    <property type="molecule type" value="Genomic_DNA"/>
</dbReference>
<organism evidence="1 2">
    <name type="scientific">Purpureocillium lavendulum</name>
    <dbReference type="NCBI Taxonomy" id="1247861"/>
    <lineage>
        <taxon>Eukaryota</taxon>
        <taxon>Fungi</taxon>
        <taxon>Dikarya</taxon>
        <taxon>Ascomycota</taxon>
        <taxon>Pezizomycotina</taxon>
        <taxon>Sordariomycetes</taxon>
        <taxon>Hypocreomycetidae</taxon>
        <taxon>Hypocreales</taxon>
        <taxon>Ophiocordycipitaceae</taxon>
        <taxon>Purpureocillium</taxon>
    </lineage>
</organism>
<proteinExistence type="predicted"/>
<dbReference type="AlphaFoldDB" id="A0AB34FCQ4"/>
<sequence>MTSLDCYEKYHFSPPLIETVKARYDVARCTRCHEDHGPLHNRIANNWANKLACKQPEEFEAYAESKLRELLKSIEKNGIRPQLLVSYGGDERSIGPESSGNEAVDLAWPLLNQVVEATLQWARGYGA</sequence>
<keyword evidence="2" id="KW-1185">Reference proteome</keyword>
<evidence type="ECO:0000313" key="2">
    <source>
        <dbReference type="Proteomes" id="UP001163105"/>
    </source>
</evidence>
<accession>A0AB34FCQ4</accession>